<gene>
    <name evidence="1" type="ORF">NCTC10918_00599</name>
</gene>
<evidence type="ECO:0000313" key="1">
    <source>
        <dbReference type="EMBL" id="VEJ29341.1"/>
    </source>
</evidence>
<protein>
    <submittedName>
        <fullName evidence="1">Uncharacterized protein</fullName>
    </submittedName>
</protein>
<sequence length="93" mass="10978">MVATYAMYTHARICYEEALAENGNTLQAWSLAHSAHEAIVMAHRYAYTDYREMFQDYDEEELDALILQNMSENTREFFIQETEQMANAWKLDL</sequence>
<accession>A0A3S5BUE5</accession>
<dbReference type="EMBL" id="LR134521">
    <property type="protein sequence ID" value="VEJ29341.1"/>
    <property type="molecule type" value="Genomic_DNA"/>
</dbReference>
<name>A0A3S5BUE5_9MICC</name>
<dbReference type="AlphaFoldDB" id="A0A3S5BUE5"/>
<reference evidence="1 2" key="1">
    <citation type="submission" date="2018-12" db="EMBL/GenBank/DDBJ databases">
        <authorList>
            <consortium name="Pathogen Informatics"/>
        </authorList>
    </citation>
    <scope>NUCLEOTIDE SEQUENCE [LARGE SCALE GENOMIC DNA]</scope>
    <source>
        <strain evidence="1 2">NCTC10918</strain>
    </source>
</reference>
<organism evidence="1 2">
    <name type="scientific">Rothia dentocariosa</name>
    <dbReference type="NCBI Taxonomy" id="2047"/>
    <lineage>
        <taxon>Bacteria</taxon>
        <taxon>Bacillati</taxon>
        <taxon>Actinomycetota</taxon>
        <taxon>Actinomycetes</taxon>
        <taxon>Micrococcales</taxon>
        <taxon>Micrococcaceae</taxon>
        <taxon>Rothia</taxon>
    </lineage>
</organism>
<dbReference type="Proteomes" id="UP000270988">
    <property type="component" value="Chromosome"/>
</dbReference>
<evidence type="ECO:0000313" key="2">
    <source>
        <dbReference type="Proteomes" id="UP000270988"/>
    </source>
</evidence>
<proteinExistence type="predicted"/>